<proteinExistence type="predicted"/>
<accession>A0A9N9PJA8</accession>
<sequence>MNVQNQNLTNVKVNTITPETYTLSIPEILENIFIPIFYEEGDVGVK</sequence>
<dbReference type="Proteomes" id="UP000789405">
    <property type="component" value="Unassembled WGS sequence"/>
</dbReference>
<comment type="caution">
    <text evidence="1">The sequence shown here is derived from an EMBL/GenBank/DDBJ whole genome shotgun (WGS) entry which is preliminary data.</text>
</comment>
<dbReference type="EMBL" id="CAJVPY010066860">
    <property type="protein sequence ID" value="CAG8825688.1"/>
    <property type="molecule type" value="Genomic_DNA"/>
</dbReference>
<evidence type="ECO:0000313" key="1">
    <source>
        <dbReference type="EMBL" id="CAG8825688.1"/>
    </source>
</evidence>
<name>A0A9N9PJA8_9GLOM</name>
<dbReference type="AlphaFoldDB" id="A0A9N9PJA8"/>
<gene>
    <name evidence="1" type="ORF">DERYTH_LOCUS27950</name>
</gene>
<reference evidence="1" key="1">
    <citation type="submission" date="2021-06" db="EMBL/GenBank/DDBJ databases">
        <authorList>
            <person name="Kallberg Y."/>
            <person name="Tangrot J."/>
            <person name="Rosling A."/>
        </authorList>
    </citation>
    <scope>NUCLEOTIDE SEQUENCE</scope>
    <source>
        <strain evidence="1">MA453B</strain>
    </source>
</reference>
<feature type="non-terminal residue" evidence="1">
    <location>
        <position position="46"/>
    </location>
</feature>
<keyword evidence="2" id="KW-1185">Reference proteome</keyword>
<organism evidence="1 2">
    <name type="scientific">Dentiscutata erythropus</name>
    <dbReference type="NCBI Taxonomy" id="1348616"/>
    <lineage>
        <taxon>Eukaryota</taxon>
        <taxon>Fungi</taxon>
        <taxon>Fungi incertae sedis</taxon>
        <taxon>Mucoromycota</taxon>
        <taxon>Glomeromycotina</taxon>
        <taxon>Glomeromycetes</taxon>
        <taxon>Diversisporales</taxon>
        <taxon>Gigasporaceae</taxon>
        <taxon>Dentiscutata</taxon>
    </lineage>
</organism>
<protein>
    <submittedName>
        <fullName evidence="1">13249_t:CDS:1</fullName>
    </submittedName>
</protein>
<evidence type="ECO:0000313" key="2">
    <source>
        <dbReference type="Proteomes" id="UP000789405"/>
    </source>
</evidence>